<proteinExistence type="predicted"/>
<keyword evidence="2" id="KW-1185">Reference proteome</keyword>
<accession>A0ACB8YHL5</accession>
<dbReference type="EMBL" id="CM042058">
    <property type="protein sequence ID" value="KAI3684581.1"/>
    <property type="molecule type" value="Genomic_DNA"/>
</dbReference>
<protein>
    <submittedName>
        <fullName evidence="1">Uncharacterized protein</fullName>
    </submittedName>
</protein>
<name>A0ACB8YHL5_ARCLA</name>
<evidence type="ECO:0000313" key="1">
    <source>
        <dbReference type="EMBL" id="KAI3684581.1"/>
    </source>
</evidence>
<comment type="caution">
    <text evidence="1">The sequence shown here is derived from an EMBL/GenBank/DDBJ whole genome shotgun (WGS) entry which is preliminary data.</text>
</comment>
<organism evidence="1 2">
    <name type="scientific">Arctium lappa</name>
    <name type="common">Greater burdock</name>
    <name type="synonym">Lappa major</name>
    <dbReference type="NCBI Taxonomy" id="4217"/>
    <lineage>
        <taxon>Eukaryota</taxon>
        <taxon>Viridiplantae</taxon>
        <taxon>Streptophyta</taxon>
        <taxon>Embryophyta</taxon>
        <taxon>Tracheophyta</taxon>
        <taxon>Spermatophyta</taxon>
        <taxon>Magnoliopsida</taxon>
        <taxon>eudicotyledons</taxon>
        <taxon>Gunneridae</taxon>
        <taxon>Pentapetalae</taxon>
        <taxon>asterids</taxon>
        <taxon>campanulids</taxon>
        <taxon>Asterales</taxon>
        <taxon>Asteraceae</taxon>
        <taxon>Carduoideae</taxon>
        <taxon>Cardueae</taxon>
        <taxon>Arctiinae</taxon>
        <taxon>Arctium</taxon>
    </lineage>
</organism>
<reference evidence="2" key="1">
    <citation type="journal article" date="2022" name="Mol. Ecol. Resour.">
        <title>The genomes of chicory, endive, great burdock and yacon provide insights into Asteraceae palaeo-polyploidization history and plant inulin production.</title>
        <authorList>
            <person name="Fan W."/>
            <person name="Wang S."/>
            <person name="Wang H."/>
            <person name="Wang A."/>
            <person name="Jiang F."/>
            <person name="Liu H."/>
            <person name="Zhao H."/>
            <person name="Xu D."/>
            <person name="Zhang Y."/>
        </authorList>
    </citation>
    <scope>NUCLEOTIDE SEQUENCE [LARGE SCALE GENOMIC DNA]</scope>
    <source>
        <strain evidence="2">cv. Niubang</strain>
    </source>
</reference>
<evidence type="ECO:0000313" key="2">
    <source>
        <dbReference type="Proteomes" id="UP001055879"/>
    </source>
</evidence>
<reference evidence="1 2" key="2">
    <citation type="journal article" date="2022" name="Mol. Ecol. Resour.">
        <title>The genomes of chicory, endive, great burdock and yacon provide insights into Asteraceae paleo-polyploidization history and plant inulin production.</title>
        <authorList>
            <person name="Fan W."/>
            <person name="Wang S."/>
            <person name="Wang H."/>
            <person name="Wang A."/>
            <person name="Jiang F."/>
            <person name="Liu H."/>
            <person name="Zhao H."/>
            <person name="Xu D."/>
            <person name="Zhang Y."/>
        </authorList>
    </citation>
    <scope>NUCLEOTIDE SEQUENCE [LARGE SCALE GENOMIC DNA]</scope>
    <source>
        <strain evidence="2">cv. Niubang</strain>
    </source>
</reference>
<sequence>MIRKGETGAIETLESNTNTSTPTQRVGFLAISCVKALLTAMVKIKCLCFTFWVCVTYEGLSIFPTSAKNRNGGTAREQRVVNFTGAGCIGEVSESIGIGRIPLNWTTRVQILKDVAKGLILLNQFLTSQKVAHADWSMDIFDLEVLTNKDGHEDMLKLAELALECTDITPDKRSKMTQILIRLEEIHHPQLNIEEKRGLTVKVSGTRCYMIRYQLVFSAGLVSLGHCSVIRTQTHQPTQKQHEKWLSRAGQVMLYNNNLYGFKSHYLPS</sequence>
<gene>
    <name evidence="1" type="ORF">L6452_33805</name>
</gene>
<dbReference type="Proteomes" id="UP001055879">
    <property type="component" value="Linkage Group LG12"/>
</dbReference>